<feature type="compositionally biased region" description="Pro residues" evidence="12">
    <location>
        <begin position="480"/>
        <end position="491"/>
    </location>
</feature>
<evidence type="ECO:0000256" key="4">
    <source>
        <dbReference type="ARBA" id="ARBA00022705"/>
    </source>
</evidence>
<dbReference type="SUPFAM" id="SSF48019">
    <property type="entry name" value="post-AAA+ oligomerization domain-like"/>
    <property type="match status" value="1"/>
</dbReference>
<evidence type="ECO:0000256" key="1">
    <source>
        <dbReference type="ARBA" id="ARBA00006360"/>
    </source>
</evidence>
<dbReference type="EMBL" id="JBHSON010000005">
    <property type="protein sequence ID" value="MFC5745020.1"/>
    <property type="molecule type" value="Genomic_DNA"/>
</dbReference>
<dbReference type="NCBIfam" id="TIGR02397">
    <property type="entry name" value="dnaX_nterm"/>
    <property type="match status" value="1"/>
</dbReference>
<evidence type="ECO:0000256" key="12">
    <source>
        <dbReference type="SAM" id="MobiDB-lite"/>
    </source>
</evidence>
<sequence length="746" mass="76509">MTLALYRKYRPATFAELKGQEHVAEPLQQALRNGRINHAYLFSGPRGCGKTSSARILARSLNCEKGPTPEPCGSCDSCVALGPTGNGHIDVIEIDAASHGGVDDARDLRERAFFAPVSARFKVYIIDEAHMVTREGFNALLKLVEEPPPHLKFVFATTEPEKVIGTIRSRTHHYPFRLIPPGVLQDLVEEILRAEDVPYEEAALPLAVRAGAGSARDTLSILDQLLAGSDEKGITYAKAVSLLGYTDSALLDEVIGAFAARDGAAVFAAIDRVVESGQDPRRFTADLLERVRDLVILSNVPEAGGTGLLNVPPDELEQMRRQAASMGPGELTRAADLLHTGLTEMRGATSPRLLLELICARILLPAAYEDEASMFARLDRLERQAAQGGFAGAGGGGPAGGGPAPAFADVPVPQAGPSGSSSIVERGGGGGEGERGSVDNRPGGDAGRGAPADAGPAAAARPQEAPRSAPQPAAVQAAAPPRPAAPAPAPAPAVQQSAPAAPPAPSQGGADVSAVQRYWPDIVEAVKQKSRVAWMAIMSGVRPISLDGNLLTLSFEAEGARTNFTNGGRDVVLREVLRERMGVEWRIDTVLGGAMPAGQGGRSGGRQAGRPGGSGGPGGGGFGAAPASASGFGGGGASAPEPSRPGPGQPAAQPEPSGAPQVHGASAASVPGAGQGGAGPVRQDPDPGPPPPDEPPPPPEPSPVDESDEVDPEGDADADGAEAEASGMALIQRELGGQIIREIDNS</sequence>
<organism evidence="14 15">
    <name type="scientific">Actinomadura rugatobispora</name>
    <dbReference type="NCBI Taxonomy" id="1994"/>
    <lineage>
        <taxon>Bacteria</taxon>
        <taxon>Bacillati</taxon>
        <taxon>Actinomycetota</taxon>
        <taxon>Actinomycetes</taxon>
        <taxon>Streptosporangiales</taxon>
        <taxon>Thermomonosporaceae</taxon>
        <taxon>Actinomadura</taxon>
    </lineage>
</organism>
<comment type="catalytic activity">
    <reaction evidence="10 11">
        <text>DNA(n) + a 2'-deoxyribonucleoside 5'-triphosphate = DNA(n+1) + diphosphate</text>
        <dbReference type="Rhea" id="RHEA:22508"/>
        <dbReference type="Rhea" id="RHEA-COMP:17339"/>
        <dbReference type="Rhea" id="RHEA-COMP:17340"/>
        <dbReference type="ChEBI" id="CHEBI:33019"/>
        <dbReference type="ChEBI" id="CHEBI:61560"/>
        <dbReference type="ChEBI" id="CHEBI:173112"/>
        <dbReference type="EC" id="2.7.7.7"/>
    </reaction>
</comment>
<evidence type="ECO:0000256" key="9">
    <source>
        <dbReference type="ARBA" id="ARBA00022932"/>
    </source>
</evidence>
<keyword evidence="6 11" id="KW-0547">Nucleotide-binding</keyword>
<dbReference type="PANTHER" id="PTHR11669">
    <property type="entry name" value="REPLICATION FACTOR C / DNA POLYMERASE III GAMMA-TAU SUBUNIT"/>
    <property type="match status" value="1"/>
</dbReference>
<evidence type="ECO:0000256" key="8">
    <source>
        <dbReference type="ARBA" id="ARBA00022840"/>
    </source>
</evidence>
<comment type="similarity">
    <text evidence="1 11">Belongs to the DnaX/STICHEL family.</text>
</comment>
<dbReference type="PANTHER" id="PTHR11669:SF0">
    <property type="entry name" value="PROTEIN STICHEL-LIKE 2"/>
    <property type="match status" value="1"/>
</dbReference>
<proteinExistence type="inferred from homology"/>
<evidence type="ECO:0000256" key="10">
    <source>
        <dbReference type="ARBA" id="ARBA00049244"/>
    </source>
</evidence>
<keyword evidence="8 11" id="KW-0067">ATP-binding</keyword>
<keyword evidence="9 11" id="KW-0239">DNA-directed DNA polymerase</keyword>
<gene>
    <name evidence="11" type="primary">dnaX</name>
    <name evidence="14" type="ORF">ACFPZN_05275</name>
</gene>
<keyword evidence="7" id="KW-0862">Zinc</keyword>
<name>A0ABW0ZVP1_9ACTN</name>
<dbReference type="SUPFAM" id="SSF52540">
    <property type="entry name" value="P-loop containing nucleoside triphosphate hydrolases"/>
    <property type="match status" value="1"/>
</dbReference>
<evidence type="ECO:0000256" key="11">
    <source>
        <dbReference type="RuleBase" id="RU364063"/>
    </source>
</evidence>
<evidence type="ECO:0000256" key="5">
    <source>
        <dbReference type="ARBA" id="ARBA00022723"/>
    </source>
</evidence>
<evidence type="ECO:0000256" key="2">
    <source>
        <dbReference type="ARBA" id="ARBA00022679"/>
    </source>
</evidence>
<protein>
    <recommendedName>
        <fullName evidence="11">DNA polymerase III subunit gamma/tau</fullName>
        <ecNumber evidence="11">2.7.7.7</ecNumber>
    </recommendedName>
</protein>
<dbReference type="InterPro" id="IPR012763">
    <property type="entry name" value="DNA_pol_III_sug/sutau_N"/>
</dbReference>
<feature type="region of interest" description="Disordered" evidence="12">
    <location>
        <begin position="389"/>
        <end position="512"/>
    </location>
</feature>
<keyword evidence="2 11" id="KW-0808">Transferase</keyword>
<dbReference type="Gene3D" id="3.40.50.300">
    <property type="entry name" value="P-loop containing nucleotide triphosphate hydrolases"/>
    <property type="match status" value="1"/>
</dbReference>
<dbReference type="InterPro" id="IPR027417">
    <property type="entry name" value="P-loop_NTPase"/>
</dbReference>
<keyword evidence="3 11" id="KW-0548">Nucleotidyltransferase</keyword>
<feature type="compositionally biased region" description="Gly residues" evidence="12">
    <location>
        <begin position="598"/>
        <end position="623"/>
    </location>
</feature>
<dbReference type="Pfam" id="PF22608">
    <property type="entry name" value="DNAX_ATPase_lid"/>
    <property type="match status" value="1"/>
</dbReference>
<evidence type="ECO:0000313" key="15">
    <source>
        <dbReference type="Proteomes" id="UP001596074"/>
    </source>
</evidence>
<feature type="compositionally biased region" description="Acidic residues" evidence="12">
    <location>
        <begin position="703"/>
        <end position="722"/>
    </location>
</feature>
<dbReference type="InterPro" id="IPR008921">
    <property type="entry name" value="DNA_pol3_clamp-load_cplx_C"/>
</dbReference>
<feature type="compositionally biased region" description="Gly residues" evidence="12">
    <location>
        <begin position="389"/>
        <end position="403"/>
    </location>
</feature>
<feature type="region of interest" description="Disordered" evidence="12">
    <location>
        <begin position="592"/>
        <end position="727"/>
    </location>
</feature>
<dbReference type="Gene3D" id="1.20.272.10">
    <property type="match status" value="1"/>
</dbReference>
<feature type="compositionally biased region" description="Pro residues" evidence="12">
    <location>
        <begin position="686"/>
        <end position="702"/>
    </location>
</feature>
<feature type="compositionally biased region" description="Low complexity" evidence="12">
    <location>
        <begin position="649"/>
        <end position="672"/>
    </location>
</feature>
<feature type="compositionally biased region" description="Low complexity" evidence="12">
    <location>
        <begin position="448"/>
        <end position="479"/>
    </location>
</feature>
<dbReference type="GO" id="GO:0003887">
    <property type="term" value="F:DNA-directed DNA polymerase activity"/>
    <property type="evidence" value="ECO:0007669"/>
    <property type="project" value="UniProtKB-EC"/>
</dbReference>
<evidence type="ECO:0000313" key="14">
    <source>
        <dbReference type="EMBL" id="MFC5745020.1"/>
    </source>
</evidence>
<keyword evidence="5" id="KW-0479">Metal-binding</keyword>
<keyword evidence="4 11" id="KW-0235">DNA replication</keyword>
<keyword evidence="15" id="KW-1185">Reference proteome</keyword>
<dbReference type="Pfam" id="PF12169">
    <property type="entry name" value="DNA_pol3_gamma3"/>
    <property type="match status" value="1"/>
</dbReference>
<comment type="subunit">
    <text evidence="11">DNA polymerase III contains a core (composed of alpha, epsilon and theta chains) that associates with a tau subunit. This core dimerizes to form the POLIII' complex. PolIII' associates with the gamma complex (composed of gamma, delta, delta', psi and chi chains) and with the beta chain to form the complete DNA polymerase III complex.</text>
</comment>
<feature type="domain" description="AAA+ ATPase" evidence="13">
    <location>
        <begin position="36"/>
        <end position="180"/>
    </location>
</feature>
<reference evidence="15" key="1">
    <citation type="journal article" date="2019" name="Int. J. Syst. Evol. Microbiol.">
        <title>The Global Catalogue of Microorganisms (GCM) 10K type strain sequencing project: providing services to taxonomists for standard genome sequencing and annotation.</title>
        <authorList>
            <consortium name="The Broad Institute Genomics Platform"/>
            <consortium name="The Broad Institute Genome Sequencing Center for Infectious Disease"/>
            <person name="Wu L."/>
            <person name="Ma J."/>
        </authorList>
    </citation>
    <scope>NUCLEOTIDE SEQUENCE [LARGE SCALE GENOMIC DNA]</scope>
    <source>
        <strain evidence="15">KCTC 42087</strain>
    </source>
</reference>
<comment type="function">
    <text evidence="11">DNA polymerase III is a complex, multichain enzyme responsible for most of the replicative synthesis in bacteria. This DNA polymerase also exhibits 3' to 5' exonuclease activity.</text>
</comment>
<dbReference type="InterPro" id="IPR003593">
    <property type="entry name" value="AAA+_ATPase"/>
</dbReference>
<dbReference type="CDD" id="cd00009">
    <property type="entry name" value="AAA"/>
    <property type="match status" value="1"/>
</dbReference>
<accession>A0ABW0ZVP1</accession>
<dbReference type="InterPro" id="IPR022754">
    <property type="entry name" value="DNA_pol_III_gamma-3"/>
</dbReference>
<dbReference type="Pfam" id="PF13177">
    <property type="entry name" value="DNA_pol3_delta2"/>
    <property type="match status" value="1"/>
</dbReference>
<dbReference type="Gene3D" id="1.10.8.60">
    <property type="match status" value="1"/>
</dbReference>
<dbReference type="InterPro" id="IPR045085">
    <property type="entry name" value="HLD_clamp_pol_III_gamma_tau"/>
</dbReference>
<evidence type="ECO:0000256" key="3">
    <source>
        <dbReference type="ARBA" id="ARBA00022695"/>
    </source>
</evidence>
<comment type="caution">
    <text evidence="14">The sequence shown here is derived from an EMBL/GenBank/DDBJ whole genome shotgun (WGS) entry which is preliminary data.</text>
</comment>
<dbReference type="InterPro" id="IPR050238">
    <property type="entry name" value="DNA_Rep/Repair_Clamp_Loader"/>
</dbReference>
<dbReference type="SMART" id="SM00382">
    <property type="entry name" value="AAA"/>
    <property type="match status" value="1"/>
</dbReference>
<dbReference type="RefSeq" id="WP_378280644.1">
    <property type="nucleotide sequence ID" value="NZ_JBHSON010000005.1"/>
</dbReference>
<dbReference type="CDD" id="cd18137">
    <property type="entry name" value="HLD_clamp_pol_III_gamma_tau"/>
    <property type="match status" value="1"/>
</dbReference>
<dbReference type="NCBIfam" id="NF005846">
    <property type="entry name" value="PRK07764.1-6"/>
    <property type="match status" value="1"/>
</dbReference>
<dbReference type="EC" id="2.7.7.7" evidence="11"/>
<evidence type="ECO:0000256" key="7">
    <source>
        <dbReference type="ARBA" id="ARBA00022833"/>
    </source>
</evidence>
<evidence type="ECO:0000259" key="13">
    <source>
        <dbReference type="SMART" id="SM00382"/>
    </source>
</evidence>
<evidence type="ECO:0000256" key="6">
    <source>
        <dbReference type="ARBA" id="ARBA00022741"/>
    </source>
</evidence>
<dbReference type="Proteomes" id="UP001596074">
    <property type="component" value="Unassembled WGS sequence"/>
</dbReference>